<gene>
    <name evidence="1" type="ORF">GSTUAT00004486001</name>
</gene>
<dbReference type="EMBL" id="LN891022">
    <property type="protein sequence ID" value="CUS11384.1"/>
    <property type="molecule type" value="Genomic_DNA"/>
</dbReference>
<name>A0A292PW75_9PEZI</name>
<dbReference type="AlphaFoldDB" id="A0A292PW75"/>
<evidence type="ECO:0000313" key="1">
    <source>
        <dbReference type="EMBL" id="CUS11384.1"/>
    </source>
</evidence>
<protein>
    <submittedName>
        <fullName evidence="1">Uncharacterized protein</fullName>
    </submittedName>
</protein>
<accession>A0A292PW75</accession>
<organism evidence="1 2">
    <name type="scientific">Tuber aestivum</name>
    <name type="common">summer truffle</name>
    <dbReference type="NCBI Taxonomy" id="59557"/>
    <lineage>
        <taxon>Eukaryota</taxon>
        <taxon>Fungi</taxon>
        <taxon>Dikarya</taxon>
        <taxon>Ascomycota</taxon>
        <taxon>Pezizomycotina</taxon>
        <taxon>Pezizomycetes</taxon>
        <taxon>Pezizales</taxon>
        <taxon>Tuberaceae</taxon>
        <taxon>Tuber</taxon>
    </lineage>
</organism>
<sequence>MLFCNWRSTSSNPVSLGGVRGGQEFLARHLRSPSRDNDLYLLLNFLPRSLVNRGMYGKNYSPILGPGISAVTLHCLEQHHARGEYPFSTPRLVIRWTMLRIRRLHVSLQDCRDPLVNTEL</sequence>
<keyword evidence="2" id="KW-1185">Reference proteome</keyword>
<dbReference type="Proteomes" id="UP001412239">
    <property type="component" value="Unassembled WGS sequence"/>
</dbReference>
<reference evidence="1" key="1">
    <citation type="submission" date="2015-10" db="EMBL/GenBank/DDBJ databases">
        <authorList>
            <person name="Regsiter A."/>
            <person name="william w."/>
        </authorList>
    </citation>
    <scope>NUCLEOTIDE SEQUENCE</scope>
    <source>
        <strain evidence="1">Montdore</strain>
    </source>
</reference>
<evidence type="ECO:0000313" key="2">
    <source>
        <dbReference type="Proteomes" id="UP001412239"/>
    </source>
</evidence>
<proteinExistence type="predicted"/>